<evidence type="ECO:0000313" key="2">
    <source>
        <dbReference type="EMBL" id="KAF4724728.1"/>
    </source>
</evidence>
<sequence length="366" mass="40466">MAGSSLSSSSSQSSSSAPELDSPPGDRLKALRLLKQEALRLLHDQNDAYRTGKPLLSICTSQLLADIIAKPEQWPLEAEALVRALAGCTPDSDSPILDFSAHLYFLSHCPLRLRLIRTAMGSASAKLELAGLLQEDHYRRACWGITAALEVLQEDPRGIWEIPDSTLEDLNELLRSSKTPECTPSPDDGLSSDEGWAEALAVVVEMVTSVSQRMLTSAELFGEFFVDDWARSRLNGITRADMRHSPDEAASLLSFLRQWLATDQRVRAKLLDDLASRIIISLRGTETANVIIRSLIEDPQSDAEFNLITRLEGPRNILSPETLGAIVRTCPNAQWRRQTWQSCDVLSRDVEGLCRKSALYDPDAQV</sequence>
<dbReference type="EMBL" id="JABANM010019295">
    <property type="protein sequence ID" value="KAF4724728.1"/>
    <property type="molecule type" value="Genomic_DNA"/>
</dbReference>
<evidence type="ECO:0000256" key="1">
    <source>
        <dbReference type="SAM" id="MobiDB-lite"/>
    </source>
</evidence>
<reference evidence="2 3" key="1">
    <citation type="submission" date="2020-04" db="EMBL/GenBank/DDBJ databases">
        <title>Perkinsus olseni comparative genomics.</title>
        <authorList>
            <person name="Bogema D.R."/>
        </authorList>
    </citation>
    <scope>NUCLEOTIDE SEQUENCE [LARGE SCALE GENOMIC DNA]</scope>
    <source>
        <strain evidence="2">ATCC PRA-205</strain>
    </source>
</reference>
<name>A0A7J6RVD7_PEROL</name>
<comment type="caution">
    <text evidence="2">The sequence shown here is derived from an EMBL/GenBank/DDBJ whole genome shotgun (WGS) entry which is preliminary data.</text>
</comment>
<protein>
    <submittedName>
        <fullName evidence="2">Uncharacterized protein</fullName>
    </submittedName>
</protein>
<feature type="compositionally biased region" description="Low complexity" evidence="1">
    <location>
        <begin position="1"/>
        <end position="16"/>
    </location>
</feature>
<feature type="non-terminal residue" evidence="2">
    <location>
        <position position="1"/>
    </location>
</feature>
<proteinExistence type="predicted"/>
<organism evidence="2 3">
    <name type="scientific">Perkinsus olseni</name>
    <name type="common">Perkinsus atlanticus</name>
    <dbReference type="NCBI Taxonomy" id="32597"/>
    <lineage>
        <taxon>Eukaryota</taxon>
        <taxon>Sar</taxon>
        <taxon>Alveolata</taxon>
        <taxon>Perkinsozoa</taxon>
        <taxon>Perkinsea</taxon>
        <taxon>Perkinsida</taxon>
        <taxon>Perkinsidae</taxon>
        <taxon>Perkinsus</taxon>
    </lineage>
</organism>
<gene>
    <name evidence="2" type="ORF">FOZ62_003094</name>
</gene>
<dbReference type="AlphaFoldDB" id="A0A7J6RVD7"/>
<accession>A0A7J6RVD7</accession>
<evidence type="ECO:0000313" key="3">
    <source>
        <dbReference type="Proteomes" id="UP000574390"/>
    </source>
</evidence>
<dbReference type="Proteomes" id="UP000574390">
    <property type="component" value="Unassembled WGS sequence"/>
</dbReference>
<feature type="region of interest" description="Disordered" evidence="1">
    <location>
        <begin position="1"/>
        <end position="26"/>
    </location>
</feature>